<gene>
    <name evidence="2" type="ORF">PRMUPPPA20_11290</name>
</gene>
<dbReference type="EMBL" id="BPTT01000001">
    <property type="protein sequence ID" value="GJG33020.1"/>
    <property type="molecule type" value="Genomic_DNA"/>
</dbReference>
<keyword evidence="1" id="KW-1133">Transmembrane helix</keyword>
<organism evidence="2 3">
    <name type="scientific">Xylanibacter ruminicola</name>
    <name type="common">Prevotella ruminicola</name>
    <dbReference type="NCBI Taxonomy" id="839"/>
    <lineage>
        <taxon>Bacteria</taxon>
        <taxon>Pseudomonadati</taxon>
        <taxon>Bacteroidota</taxon>
        <taxon>Bacteroidia</taxon>
        <taxon>Bacteroidales</taxon>
        <taxon>Prevotellaceae</taxon>
        <taxon>Xylanibacter</taxon>
    </lineage>
</organism>
<sequence length="67" mass="7332">MSKPGMVKRGIIKAYLGVALVLAGALLLLVSYLTGFTRYNLVLLTGLIFIVLGAVLHVRQQKRDGKY</sequence>
<evidence type="ECO:0000313" key="3">
    <source>
        <dbReference type="Proteomes" id="UP000887097"/>
    </source>
</evidence>
<evidence type="ECO:0000256" key="1">
    <source>
        <dbReference type="SAM" id="Phobius"/>
    </source>
</evidence>
<dbReference type="AlphaFoldDB" id="A0AA37MEQ7"/>
<feature type="transmembrane region" description="Helical" evidence="1">
    <location>
        <begin position="39"/>
        <end position="58"/>
    </location>
</feature>
<reference evidence="2" key="1">
    <citation type="submission" date="2021-08" db="EMBL/GenBank/DDBJ databases">
        <title>Prevotella lacticifex sp. nov., isolated from rumen of cow.</title>
        <authorList>
            <person name="Shinkai T."/>
            <person name="Ikeyama N."/>
            <person name="Kumagai M."/>
            <person name="Ohmori H."/>
            <person name="Sakamoto M."/>
            <person name="Ohkuma M."/>
            <person name="Mitsumori M."/>
        </authorList>
    </citation>
    <scope>NUCLEOTIDE SEQUENCE</scope>
    <source>
        <strain evidence="2">JCM 8259</strain>
    </source>
</reference>
<protein>
    <submittedName>
        <fullName evidence="2">Uncharacterized protein</fullName>
    </submittedName>
</protein>
<name>A0AA37MEQ7_XYLRU</name>
<comment type="caution">
    <text evidence="2">The sequence shown here is derived from an EMBL/GenBank/DDBJ whole genome shotgun (WGS) entry which is preliminary data.</text>
</comment>
<feature type="transmembrane region" description="Helical" evidence="1">
    <location>
        <begin position="12"/>
        <end position="33"/>
    </location>
</feature>
<evidence type="ECO:0000313" key="2">
    <source>
        <dbReference type="EMBL" id="GJG33020.1"/>
    </source>
</evidence>
<dbReference type="Proteomes" id="UP000887097">
    <property type="component" value="Unassembled WGS sequence"/>
</dbReference>
<keyword evidence="1" id="KW-0472">Membrane</keyword>
<accession>A0AA37MEQ7</accession>
<proteinExistence type="predicted"/>
<keyword evidence="1" id="KW-0812">Transmembrane</keyword>